<dbReference type="Gene3D" id="3.40.50.2000">
    <property type="entry name" value="Glycogen Phosphorylase B"/>
    <property type="match status" value="1"/>
</dbReference>
<keyword evidence="3" id="KW-1185">Reference proteome</keyword>
<evidence type="ECO:0000256" key="1">
    <source>
        <dbReference type="SAM" id="Phobius"/>
    </source>
</evidence>
<evidence type="ECO:0000313" key="3">
    <source>
        <dbReference type="Proteomes" id="UP000182130"/>
    </source>
</evidence>
<feature type="transmembrane region" description="Helical" evidence="1">
    <location>
        <begin position="36"/>
        <end position="57"/>
    </location>
</feature>
<organism evidence="2 3">
    <name type="scientific">Arthrobacter cupressi</name>
    <dbReference type="NCBI Taxonomy" id="1045773"/>
    <lineage>
        <taxon>Bacteria</taxon>
        <taxon>Bacillati</taxon>
        <taxon>Actinomycetota</taxon>
        <taxon>Actinomycetes</taxon>
        <taxon>Micrococcales</taxon>
        <taxon>Micrococcaceae</taxon>
        <taxon>Arthrobacter</taxon>
    </lineage>
</organism>
<dbReference type="AlphaFoldDB" id="A0A1G8UKI8"/>
<evidence type="ECO:0000313" key="2">
    <source>
        <dbReference type="EMBL" id="SDJ54338.1"/>
    </source>
</evidence>
<dbReference type="Gene3D" id="3.40.50.11190">
    <property type="match status" value="1"/>
</dbReference>
<dbReference type="SUPFAM" id="SSF53756">
    <property type="entry name" value="UDP-Glycosyltransferase/glycogen phosphorylase"/>
    <property type="match status" value="1"/>
</dbReference>
<protein>
    <recommendedName>
        <fullName evidence="4">UDP-N-acetylglucosamine:LPS N-acetylglucosamine transferase</fullName>
    </recommendedName>
</protein>
<dbReference type="OrthoDB" id="8549922at2"/>
<keyword evidence="1" id="KW-1133">Transmembrane helix</keyword>
<name>A0A1G8UKI8_9MICC</name>
<keyword evidence="1" id="KW-0472">Membrane</keyword>
<accession>A0A1G8UKI8</accession>
<dbReference type="RefSeq" id="WP_139163401.1">
    <property type="nucleotide sequence ID" value="NZ_FNEI01000012.1"/>
</dbReference>
<reference evidence="3" key="1">
    <citation type="submission" date="2016-10" db="EMBL/GenBank/DDBJ databases">
        <authorList>
            <person name="Varghese N."/>
            <person name="Submissions S."/>
        </authorList>
    </citation>
    <scope>NUCLEOTIDE SEQUENCE [LARGE SCALE GENOMIC DNA]</scope>
    <source>
        <strain evidence="3">CGMCC 1.10783</strain>
    </source>
</reference>
<sequence length="511" mass="55226">MKRLVPLMWVAGGACVLVHAGTAVFAFHAATQAGIVSLAVLSLLDLVVVISASGIVFRHLSRGVRATQMDVERARKDASRLNYHLNLKLDRIERTVNRVRALDEGISGGLTPVASHLRLPWQAGSALPRVLFVTSNGAGVGHLTRCMSIASAGQALFDSHFVSLSSAAKIVEGFGFSVLSFDSQTKSQLPAEIWNDRFAEFMDAVCRENKPAAVVFDGTWIYRGVHEAARRHGARVIWLRRGLWKNNASAVQIEDTKSYADHVIVPGDIAANHDRGPVANCADHVDVPAITFAPYKRQLSREEALDVLSLPHDRRYVLVQLGAGQINDTSTARRDVIEGVLSADLHTDVVLALSPLTVSTPNVGSRVHVVREFPISRLFAAFDCLIAAAGYNTVHEAIHSALPGFWIPNTSTSTDNQELRSSIVERSGLGAVAKESPRLAIQVEAFLSDVRSGKFTAHSHELEADHGAGAAKAIVEYLGTQTIPLHADDSNIQAPRCPSQCITGCPCTPYR</sequence>
<dbReference type="Proteomes" id="UP000182130">
    <property type="component" value="Unassembled WGS sequence"/>
</dbReference>
<dbReference type="STRING" id="1045773.SAMN05216555_11231"/>
<dbReference type="PROSITE" id="PS51257">
    <property type="entry name" value="PROKAR_LIPOPROTEIN"/>
    <property type="match status" value="1"/>
</dbReference>
<dbReference type="EMBL" id="FNEI01000012">
    <property type="protein sequence ID" value="SDJ54338.1"/>
    <property type="molecule type" value="Genomic_DNA"/>
</dbReference>
<keyword evidence="1" id="KW-0812">Transmembrane</keyword>
<proteinExistence type="predicted"/>
<evidence type="ECO:0008006" key="4">
    <source>
        <dbReference type="Google" id="ProtNLM"/>
    </source>
</evidence>
<gene>
    <name evidence="2" type="ORF">SAMN05216555_11231</name>
</gene>